<evidence type="ECO:0000256" key="1">
    <source>
        <dbReference type="ARBA" id="ARBA00004123"/>
    </source>
</evidence>
<name>J3MXP6_ORYBR</name>
<dbReference type="Gene3D" id="1.10.10.60">
    <property type="entry name" value="Homeodomain-like"/>
    <property type="match status" value="1"/>
</dbReference>
<keyword evidence="6" id="KW-0539">Nucleus</keyword>
<keyword evidence="11" id="KW-1185">Reference proteome</keyword>
<reference evidence="10" key="1">
    <citation type="journal article" date="2013" name="Nat. Commun.">
        <title>Whole-genome sequencing of Oryza brachyantha reveals mechanisms underlying Oryza genome evolution.</title>
        <authorList>
            <person name="Chen J."/>
            <person name="Huang Q."/>
            <person name="Gao D."/>
            <person name="Wang J."/>
            <person name="Lang Y."/>
            <person name="Liu T."/>
            <person name="Li B."/>
            <person name="Bai Z."/>
            <person name="Luis Goicoechea J."/>
            <person name="Liang C."/>
            <person name="Chen C."/>
            <person name="Zhang W."/>
            <person name="Sun S."/>
            <person name="Liao Y."/>
            <person name="Zhang X."/>
            <person name="Yang L."/>
            <person name="Song C."/>
            <person name="Wang M."/>
            <person name="Shi J."/>
            <person name="Liu G."/>
            <person name="Liu J."/>
            <person name="Zhou H."/>
            <person name="Zhou W."/>
            <person name="Yu Q."/>
            <person name="An N."/>
            <person name="Chen Y."/>
            <person name="Cai Q."/>
            <person name="Wang B."/>
            <person name="Liu B."/>
            <person name="Min J."/>
            <person name="Huang Y."/>
            <person name="Wu H."/>
            <person name="Li Z."/>
            <person name="Zhang Y."/>
            <person name="Yin Y."/>
            <person name="Song W."/>
            <person name="Jiang J."/>
            <person name="Jackson S.A."/>
            <person name="Wing R.A."/>
            <person name="Wang J."/>
            <person name="Chen M."/>
        </authorList>
    </citation>
    <scope>NUCLEOTIDE SEQUENCE [LARGE SCALE GENOMIC DNA]</scope>
    <source>
        <strain evidence="10">cv. IRGC 101232</strain>
    </source>
</reference>
<feature type="domain" description="Myb-like" evidence="8">
    <location>
        <begin position="9"/>
        <end position="62"/>
    </location>
</feature>
<keyword evidence="5" id="KW-0804">Transcription</keyword>
<feature type="domain" description="HTH myb-type" evidence="9">
    <location>
        <begin position="9"/>
        <end position="66"/>
    </location>
</feature>
<evidence type="ECO:0000259" key="8">
    <source>
        <dbReference type="PROSITE" id="PS50090"/>
    </source>
</evidence>
<keyword evidence="2" id="KW-0677">Repeat</keyword>
<dbReference type="AlphaFoldDB" id="J3MXP6"/>
<dbReference type="HOGENOM" id="CLU_1231542_0_0_1"/>
<dbReference type="eggNOG" id="KOG0048">
    <property type="taxonomic scope" value="Eukaryota"/>
</dbReference>
<dbReference type="InterPro" id="IPR017930">
    <property type="entry name" value="Myb_dom"/>
</dbReference>
<dbReference type="PANTHER" id="PTHR48000:SF15">
    <property type="entry name" value="OS09G0431300 PROTEIN"/>
    <property type="match status" value="1"/>
</dbReference>
<dbReference type="Pfam" id="PF00249">
    <property type="entry name" value="Myb_DNA-binding"/>
    <property type="match status" value="1"/>
</dbReference>
<evidence type="ECO:0000256" key="7">
    <source>
        <dbReference type="SAM" id="MobiDB-lite"/>
    </source>
</evidence>
<evidence type="ECO:0000256" key="4">
    <source>
        <dbReference type="ARBA" id="ARBA00023125"/>
    </source>
</evidence>
<keyword evidence="3" id="KW-0805">Transcription regulation</keyword>
<evidence type="ECO:0000256" key="6">
    <source>
        <dbReference type="ARBA" id="ARBA00023242"/>
    </source>
</evidence>
<dbReference type="PROSITE" id="PS51294">
    <property type="entry name" value="HTH_MYB"/>
    <property type="match status" value="1"/>
</dbReference>
<organism evidence="10">
    <name type="scientific">Oryza brachyantha</name>
    <name type="common">malo sina</name>
    <dbReference type="NCBI Taxonomy" id="4533"/>
    <lineage>
        <taxon>Eukaryota</taxon>
        <taxon>Viridiplantae</taxon>
        <taxon>Streptophyta</taxon>
        <taxon>Embryophyta</taxon>
        <taxon>Tracheophyta</taxon>
        <taxon>Spermatophyta</taxon>
        <taxon>Magnoliopsida</taxon>
        <taxon>Liliopsida</taxon>
        <taxon>Poales</taxon>
        <taxon>Poaceae</taxon>
        <taxon>BOP clade</taxon>
        <taxon>Oryzoideae</taxon>
        <taxon>Oryzeae</taxon>
        <taxon>Oryzinae</taxon>
        <taxon>Oryza</taxon>
    </lineage>
</organism>
<dbReference type="GO" id="GO:0003677">
    <property type="term" value="F:DNA binding"/>
    <property type="evidence" value="ECO:0007669"/>
    <property type="project" value="UniProtKB-KW"/>
</dbReference>
<evidence type="ECO:0000256" key="3">
    <source>
        <dbReference type="ARBA" id="ARBA00023015"/>
    </source>
</evidence>
<comment type="subcellular location">
    <subcellularLocation>
        <location evidence="1">Nucleus</location>
    </subcellularLocation>
</comment>
<dbReference type="InterPro" id="IPR001005">
    <property type="entry name" value="SANT/Myb"/>
</dbReference>
<dbReference type="SMART" id="SM00717">
    <property type="entry name" value="SANT"/>
    <property type="match status" value="1"/>
</dbReference>
<dbReference type="CDD" id="cd00167">
    <property type="entry name" value="SANT"/>
    <property type="match status" value="1"/>
</dbReference>
<protein>
    <submittedName>
        <fullName evidence="10">Uncharacterized protein</fullName>
    </submittedName>
</protein>
<evidence type="ECO:0000313" key="10">
    <source>
        <dbReference type="EnsemblPlants" id="OB09G17750.1"/>
    </source>
</evidence>
<accession>J3MXP6</accession>
<dbReference type="Gramene" id="OB09G17750.1">
    <property type="protein sequence ID" value="OB09G17750.1"/>
    <property type="gene ID" value="OB09G17750"/>
</dbReference>
<dbReference type="GO" id="GO:0005634">
    <property type="term" value="C:nucleus"/>
    <property type="evidence" value="ECO:0007669"/>
    <property type="project" value="UniProtKB-SubCell"/>
</dbReference>
<dbReference type="Proteomes" id="UP000006038">
    <property type="component" value="Chromosome 9"/>
</dbReference>
<dbReference type="SUPFAM" id="SSF46689">
    <property type="entry name" value="Homeodomain-like"/>
    <property type="match status" value="1"/>
</dbReference>
<dbReference type="PROSITE" id="PS50090">
    <property type="entry name" value="MYB_LIKE"/>
    <property type="match status" value="1"/>
</dbReference>
<dbReference type="STRING" id="4533.J3MXP6"/>
<keyword evidence="4" id="KW-0238">DNA-binding</keyword>
<dbReference type="PANTHER" id="PTHR48000">
    <property type="entry name" value="OS09G0431300 PROTEIN"/>
    <property type="match status" value="1"/>
</dbReference>
<evidence type="ECO:0000259" key="9">
    <source>
        <dbReference type="PROSITE" id="PS51294"/>
    </source>
</evidence>
<feature type="compositionally biased region" description="Low complexity" evidence="7">
    <location>
        <begin position="110"/>
        <end position="136"/>
    </location>
</feature>
<dbReference type="FunFam" id="1.10.10.60:FF:000015">
    <property type="entry name" value="Transcription factor RAX3"/>
    <property type="match status" value="1"/>
</dbReference>
<evidence type="ECO:0000313" key="11">
    <source>
        <dbReference type="Proteomes" id="UP000006038"/>
    </source>
</evidence>
<evidence type="ECO:0000256" key="2">
    <source>
        <dbReference type="ARBA" id="ARBA00022737"/>
    </source>
</evidence>
<feature type="region of interest" description="Disordered" evidence="7">
    <location>
        <begin position="107"/>
        <end position="136"/>
    </location>
</feature>
<dbReference type="InterPro" id="IPR009057">
    <property type="entry name" value="Homeodomain-like_sf"/>
</dbReference>
<evidence type="ECO:0000256" key="5">
    <source>
        <dbReference type="ARBA" id="ARBA00023163"/>
    </source>
</evidence>
<proteinExistence type="predicted"/>
<sequence length="225" mass="24589">MGRAPCCDKATVKKGPWAAEEDAALKAYVDAHGTGGNWIALPHKIGLNRCGKSCRLRWLNYLRPNIRHGGFTEEEDRLICSLYIAIGSSGGGSYTGGHDAWLDTSTPPMSTSIGDTTTTTAGGDSSSSTPTVSSATTPFVGSMIDMEDEIDMLLQQIKCFDESDVDDQRLIGVDEATAGAAEHYLRALINEAGRRRRRRRRLELLLYSRSGLRVPRLRSARLRTV</sequence>
<reference evidence="10" key="2">
    <citation type="submission" date="2013-04" db="UniProtKB">
        <authorList>
            <consortium name="EnsemblPlants"/>
        </authorList>
    </citation>
    <scope>IDENTIFICATION</scope>
</reference>
<dbReference type="EnsemblPlants" id="OB09G17750.1">
    <property type="protein sequence ID" value="OB09G17750.1"/>
    <property type="gene ID" value="OB09G17750"/>
</dbReference>